<feature type="binding site" evidence="5 7">
    <location>
        <position position="135"/>
    </location>
    <ligand>
        <name>Mn(2+)</name>
        <dbReference type="ChEBI" id="CHEBI:29035"/>
        <label>1</label>
    </ligand>
</feature>
<keyword evidence="11" id="KW-1185">Reference proteome</keyword>
<feature type="binding site" evidence="5 7">
    <location>
        <position position="257"/>
    </location>
    <ligand>
        <name>Mn(2+)</name>
        <dbReference type="ChEBI" id="CHEBI:29035"/>
        <label>1</label>
    </ligand>
</feature>
<evidence type="ECO:0000313" key="11">
    <source>
        <dbReference type="Proteomes" id="UP000516404"/>
    </source>
</evidence>
<dbReference type="HAMAP" id="MF_00737">
    <property type="entry name" value="Formimidoylglutam"/>
    <property type="match status" value="1"/>
</dbReference>
<dbReference type="SUPFAM" id="SSF52768">
    <property type="entry name" value="Arginase/deacetylase"/>
    <property type="match status" value="1"/>
</dbReference>
<dbReference type="GO" id="GO:0050415">
    <property type="term" value="F:formimidoylglutamase activity"/>
    <property type="evidence" value="ECO:0007669"/>
    <property type="project" value="UniProtKB-UniRule"/>
</dbReference>
<dbReference type="PRINTS" id="PR00116">
    <property type="entry name" value="ARGINASE"/>
</dbReference>
<keyword evidence="4 5" id="KW-0464">Manganese</keyword>
<evidence type="ECO:0000256" key="7">
    <source>
        <dbReference type="PIRSR" id="PIRSR036979-1"/>
    </source>
</evidence>
<dbReference type="AlphaFoldDB" id="A0A7H2BBU9"/>
<protein>
    <recommendedName>
        <fullName evidence="5 6">Formimidoylglutamase</fullName>
        <ecNumber evidence="5 6">3.5.3.8</ecNumber>
    </recommendedName>
    <alternativeName>
        <fullName evidence="5">Formiminoglutamase</fullName>
    </alternativeName>
    <alternativeName>
        <fullName evidence="5">Formiminoglutamate hydrolase</fullName>
    </alternativeName>
</protein>
<evidence type="ECO:0000256" key="3">
    <source>
        <dbReference type="ARBA" id="ARBA00022808"/>
    </source>
</evidence>
<evidence type="ECO:0000256" key="1">
    <source>
        <dbReference type="ARBA" id="ARBA00022723"/>
    </source>
</evidence>
<comment type="similarity">
    <text evidence="5 8 9">Belongs to the arginase family.</text>
</comment>
<accession>A0A7H2BBU9</accession>
<evidence type="ECO:0000256" key="5">
    <source>
        <dbReference type="HAMAP-Rule" id="MF_00737"/>
    </source>
</evidence>
<dbReference type="PANTHER" id="PTHR11358">
    <property type="entry name" value="ARGINASE/AGMATINASE"/>
    <property type="match status" value="1"/>
</dbReference>
<dbReference type="InterPro" id="IPR005923">
    <property type="entry name" value="HutG"/>
</dbReference>
<feature type="binding site" evidence="5">
    <location>
        <position position="257"/>
    </location>
    <ligand>
        <name>Mn(2+)</name>
        <dbReference type="ChEBI" id="CHEBI:29035"/>
        <label>2</label>
    </ligand>
</feature>
<name>A0A7H2BBU9_9MICC</name>
<dbReference type="InterPro" id="IPR023696">
    <property type="entry name" value="Ureohydrolase_dom_sf"/>
</dbReference>
<dbReference type="InterPro" id="IPR006035">
    <property type="entry name" value="Ureohydrolase"/>
</dbReference>
<comment type="cofactor">
    <cofactor evidence="5 7">
        <name>Mn(2+)</name>
        <dbReference type="ChEBI" id="CHEBI:29035"/>
    </cofactor>
    <text evidence="5 7">Binds 2 manganese ions per subunit.</text>
</comment>
<evidence type="ECO:0000256" key="9">
    <source>
        <dbReference type="RuleBase" id="RU003684"/>
    </source>
</evidence>
<evidence type="ECO:0000313" key="10">
    <source>
        <dbReference type="EMBL" id="QNV37145.1"/>
    </source>
</evidence>
<dbReference type="GO" id="GO:0030145">
    <property type="term" value="F:manganese ion binding"/>
    <property type="evidence" value="ECO:0007669"/>
    <property type="project" value="UniProtKB-UniRule"/>
</dbReference>
<evidence type="ECO:0000256" key="2">
    <source>
        <dbReference type="ARBA" id="ARBA00022801"/>
    </source>
</evidence>
<dbReference type="Proteomes" id="UP000516404">
    <property type="component" value="Chromosome"/>
</dbReference>
<dbReference type="PROSITE" id="PS51409">
    <property type="entry name" value="ARGINASE_2"/>
    <property type="match status" value="1"/>
</dbReference>
<feature type="binding site" evidence="5">
    <location>
        <position position="166"/>
    </location>
    <ligand>
        <name>Mn(2+)</name>
        <dbReference type="ChEBI" id="CHEBI:29035"/>
        <label>2</label>
    </ligand>
</feature>
<feature type="binding site" evidence="7">
    <location>
        <position position="168"/>
    </location>
    <ligand>
        <name>Mn(2+)</name>
        <dbReference type="ChEBI" id="CHEBI:29035"/>
        <label>1</label>
    </ligand>
</feature>
<keyword evidence="1 5" id="KW-0479">Metal-binding</keyword>
<keyword evidence="2 5" id="KW-0378">Hydrolase</keyword>
<dbReference type="GO" id="GO:0033389">
    <property type="term" value="P:putrescine biosynthetic process from arginine, via agmatine"/>
    <property type="evidence" value="ECO:0007669"/>
    <property type="project" value="TreeGrafter"/>
</dbReference>
<dbReference type="GeneID" id="96624132"/>
<dbReference type="Pfam" id="PF00491">
    <property type="entry name" value="Arginase"/>
    <property type="match status" value="1"/>
</dbReference>
<evidence type="ECO:0000256" key="8">
    <source>
        <dbReference type="PROSITE-ProRule" id="PRU00742"/>
    </source>
</evidence>
<dbReference type="PANTHER" id="PTHR11358:SF35">
    <property type="entry name" value="FORMIMIDOYLGLUTAMASE"/>
    <property type="match status" value="1"/>
</dbReference>
<dbReference type="InterPro" id="IPR020855">
    <property type="entry name" value="Ureohydrolase_Mn_BS"/>
</dbReference>
<feature type="binding site" evidence="7">
    <location>
        <position position="259"/>
    </location>
    <ligand>
        <name>Mn(2+)</name>
        <dbReference type="ChEBI" id="CHEBI:29035"/>
        <label>1</label>
    </ligand>
</feature>
<gene>
    <name evidence="5 10" type="primary">hutG</name>
    <name evidence="10" type="ORF">IDM49_07755</name>
</gene>
<evidence type="ECO:0000256" key="6">
    <source>
        <dbReference type="NCBIfam" id="TIGR01227"/>
    </source>
</evidence>
<sequence length="333" mass="35082">MSTSISVDQPAAAWSGRVDGDGAEHARIHTNVKPLAETSLGECDAVFIGFSSDEGVRRNSGRDGAAAGPDALRTALGSLALAKAPKSTRVTDLALADAGTIVVDTDLEDGHRKLAEAVATAIDAGTLPVVFGGGHEVAFGTYSGVAGSKLRAHNGKPRTVGILNLDAHFDLRQADRPTSGTPFKQALDAERAHATNAKYAVIGISEASNTQVLFDTAQEYGVKYLLDEECTVSNKEHIETFVRWFIESVDIVYLTLDLDVLPAANAPGVSAPAAYGVQLEIINSIIKQVTRSGKLIAFDIAELNPSFDIDGRTAKTAARLAHTALTHHQPFSA</sequence>
<comment type="pathway">
    <text evidence="5">Amino-acid degradation; L-histidine degradation into L-glutamate; L-glutamate from N-formimidoyl-L-glutamate (hydrolase route): step 1/1.</text>
</comment>
<dbReference type="GO" id="GO:0019557">
    <property type="term" value="P:L-histidine catabolic process to glutamate and formate"/>
    <property type="evidence" value="ECO:0007669"/>
    <property type="project" value="UniProtKB-UniPathway"/>
</dbReference>
<dbReference type="EMBL" id="CP061539">
    <property type="protein sequence ID" value="QNV37145.1"/>
    <property type="molecule type" value="Genomic_DNA"/>
</dbReference>
<dbReference type="EC" id="3.5.3.8" evidence="5 6"/>
<comment type="function">
    <text evidence="5">Catalyzes the conversion of N-formimidoyl-L-glutamate to L-glutamate and formamide.</text>
</comment>
<reference evidence="10 11" key="1">
    <citation type="submission" date="2020-09" db="EMBL/GenBank/DDBJ databases">
        <title>Investigation of environmental microbes.</title>
        <authorList>
            <person name="Ou Y."/>
            <person name="Kang Q."/>
        </authorList>
    </citation>
    <scope>NUCLEOTIDE SEQUENCE [LARGE SCALE GENOMIC DNA]</scope>
    <source>
        <strain evidence="10 11">KJZ-14</strain>
    </source>
</reference>
<feature type="binding site" evidence="5 7">
    <location>
        <position position="166"/>
    </location>
    <ligand>
        <name>Mn(2+)</name>
        <dbReference type="ChEBI" id="CHEBI:29035"/>
        <label>1</label>
    </ligand>
</feature>
<keyword evidence="3 5" id="KW-0369">Histidine metabolism</keyword>
<dbReference type="Gene3D" id="3.40.800.10">
    <property type="entry name" value="Ureohydrolase domain"/>
    <property type="match status" value="1"/>
</dbReference>
<dbReference type="KEGG" id="rter:IDM49_07755"/>
<proteinExistence type="inferred from homology"/>
<dbReference type="GO" id="GO:0008783">
    <property type="term" value="F:agmatinase activity"/>
    <property type="evidence" value="ECO:0007669"/>
    <property type="project" value="TreeGrafter"/>
</dbReference>
<feature type="binding site" evidence="5 7">
    <location>
        <position position="170"/>
    </location>
    <ligand>
        <name>Mn(2+)</name>
        <dbReference type="ChEBI" id="CHEBI:29035"/>
        <label>1</label>
    </ligand>
</feature>
<evidence type="ECO:0000256" key="4">
    <source>
        <dbReference type="ARBA" id="ARBA00023211"/>
    </source>
</evidence>
<dbReference type="PROSITE" id="PS01053">
    <property type="entry name" value="ARGINASE_1"/>
    <property type="match status" value="1"/>
</dbReference>
<dbReference type="NCBIfam" id="TIGR01227">
    <property type="entry name" value="hutG"/>
    <property type="match status" value="1"/>
</dbReference>
<organism evidence="10 11">
    <name type="scientific">Rothia terrae</name>
    <dbReference type="NCBI Taxonomy" id="396015"/>
    <lineage>
        <taxon>Bacteria</taxon>
        <taxon>Bacillati</taxon>
        <taxon>Actinomycetota</taxon>
        <taxon>Actinomycetes</taxon>
        <taxon>Micrococcales</taxon>
        <taxon>Micrococcaceae</taxon>
        <taxon>Rothia</taxon>
    </lineage>
</organism>
<dbReference type="UniPathway" id="UPA00379">
    <property type="reaction ID" value="UER00552"/>
</dbReference>
<dbReference type="GO" id="GO:0019556">
    <property type="term" value="P:L-histidine catabolic process to glutamate and formamide"/>
    <property type="evidence" value="ECO:0007669"/>
    <property type="project" value="UniProtKB-UniRule"/>
</dbReference>
<feature type="binding site" evidence="5">
    <location>
        <position position="259"/>
    </location>
    <ligand>
        <name>Mn(2+)</name>
        <dbReference type="ChEBI" id="CHEBI:29035"/>
        <label>2</label>
    </ligand>
</feature>
<dbReference type="CDD" id="cd09988">
    <property type="entry name" value="Formimidoylglutamase"/>
    <property type="match status" value="1"/>
</dbReference>
<feature type="binding site" evidence="5">
    <location>
        <position position="168"/>
    </location>
    <ligand>
        <name>Mn(2+)</name>
        <dbReference type="ChEBI" id="CHEBI:29035"/>
        <label>2</label>
    </ligand>
</feature>
<comment type="catalytic activity">
    <reaction evidence="5">
        <text>N-formimidoyl-L-glutamate + H2O = formamide + L-glutamate</text>
        <dbReference type="Rhea" id="RHEA:22492"/>
        <dbReference type="ChEBI" id="CHEBI:15377"/>
        <dbReference type="ChEBI" id="CHEBI:16397"/>
        <dbReference type="ChEBI" id="CHEBI:29985"/>
        <dbReference type="ChEBI" id="CHEBI:58928"/>
        <dbReference type="EC" id="3.5.3.8"/>
    </reaction>
</comment>
<dbReference type="RefSeq" id="WP_190724091.1">
    <property type="nucleotide sequence ID" value="NZ_CP061539.1"/>
</dbReference>
<dbReference type="PIRSF" id="PIRSF036979">
    <property type="entry name" value="Arginase"/>
    <property type="match status" value="1"/>
</dbReference>